<dbReference type="PANTHER" id="PTHR30346:SF28">
    <property type="entry name" value="HTH-TYPE TRANSCRIPTIONAL REGULATOR CYNR"/>
    <property type="match status" value="1"/>
</dbReference>
<comment type="similarity">
    <text evidence="1">Belongs to the LysR transcriptional regulatory family.</text>
</comment>
<evidence type="ECO:0000256" key="4">
    <source>
        <dbReference type="ARBA" id="ARBA00023159"/>
    </source>
</evidence>
<evidence type="ECO:0000259" key="6">
    <source>
        <dbReference type="PROSITE" id="PS50931"/>
    </source>
</evidence>
<dbReference type="Gene3D" id="1.10.10.10">
    <property type="entry name" value="Winged helix-like DNA-binding domain superfamily/Winged helix DNA-binding domain"/>
    <property type="match status" value="1"/>
</dbReference>
<keyword evidence="2" id="KW-0805">Transcription regulation</keyword>
<keyword evidence="3" id="KW-0238">DNA-binding</keyword>
<dbReference type="PANTHER" id="PTHR30346">
    <property type="entry name" value="TRANSCRIPTIONAL DUAL REGULATOR HCAR-RELATED"/>
    <property type="match status" value="1"/>
</dbReference>
<dbReference type="Pfam" id="PF03466">
    <property type="entry name" value="LysR_substrate"/>
    <property type="match status" value="1"/>
</dbReference>
<dbReference type="Pfam" id="PF00126">
    <property type="entry name" value="HTH_1"/>
    <property type="match status" value="1"/>
</dbReference>
<gene>
    <name evidence="7" type="ORF">JWS13_15120</name>
</gene>
<dbReference type="InterPro" id="IPR036388">
    <property type="entry name" value="WH-like_DNA-bd_sf"/>
</dbReference>
<dbReference type="SUPFAM" id="SSF53850">
    <property type="entry name" value="Periplasmic binding protein-like II"/>
    <property type="match status" value="1"/>
</dbReference>
<dbReference type="SUPFAM" id="SSF46785">
    <property type="entry name" value="Winged helix' DNA-binding domain"/>
    <property type="match status" value="1"/>
</dbReference>
<proteinExistence type="inferred from homology"/>
<name>A0A974ZTH2_9NOCA</name>
<evidence type="ECO:0000256" key="2">
    <source>
        <dbReference type="ARBA" id="ARBA00023015"/>
    </source>
</evidence>
<dbReference type="RefSeq" id="WP_206006390.1">
    <property type="nucleotide sequence ID" value="NZ_CP070619.1"/>
</dbReference>
<dbReference type="EMBL" id="CP070619">
    <property type="protein sequence ID" value="QSE89861.1"/>
    <property type="molecule type" value="Genomic_DNA"/>
</dbReference>
<keyword evidence="5" id="KW-0804">Transcription</keyword>
<dbReference type="Proteomes" id="UP000662986">
    <property type="component" value="Chromosome"/>
</dbReference>
<evidence type="ECO:0000256" key="3">
    <source>
        <dbReference type="ARBA" id="ARBA00023125"/>
    </source>
</evidence>
<dbReference type="InterPro" id="IPR000847">
    <property type="entry name" value="LysR_HTH_N"/>
</dbReference>
<reference evidence="7 8" key="2">
    <citation type="journal article" date="2022" name="Arch. Microbiol.">
        <title>Rhodococcus pseudokoreensis sp. nov. isolated from the rhizosphere of young M26 apple rootstocks.</title>
        <authorList>
            <person name="Kampfer P."/>
            <person name="Glaeser S.P."/>
            <person name="Blom J."/>
            <person name="Wolf J."/>
            <person name="Benning S."/>
            <person name="Schloter M."/>
            <person name="Neumann-Schaal M."/>
        </authorList>
    </citation>
    <scope>NUCLEOTIDE SEQUENCE [LARGE SCALE GENOMIC DNA]</scope>
    <source>
        <strain evidence="7 8">R79</strain>
    </source>
</reference>
<feature type="domain" description="HTH lysR-type" evidence="6">
    <location>
        <begin position="1"/>
        <end position="57"/>
    </location>
</feature>
<dbReference type="PRINTS" id="PR00039">
    <property type="entry name" value="HTHLYSR"/>
</dbReference>
<evidence type="ECO:0000313" key="8">
    <source>
        <dbReference type="Proteomes" id="UP000662986"/>
    </source>
</evidence>
<accession>A0A974ZTH2</accession>
<evidence type="ECO:0000313" key="7">
    <source>
        <dbReference type="EMBL" id="QSE89861.1"/>
    </source>
</evidence>
<keyword evidence="8" id="KW-1185">Reference proteome</keyword>
<keyword evidence="4" id="KW-0010">Activator</keyword>
<dbReference type="Gene3D" id="3.40.190.290">
    <property type="match status" value="1"/>
</dbReference>
<sequence length="297" mass="32034">MDRRHLTNFITVADAGSLSEAARRLHLSQPSVSQTIKDLERDLGTVLFVRGRRMTLTPAGRALVGPARQTLRAFDNARAAVEAVESLDSGRLDIAVVSGYAVDPLSRLLEQFHTRHPRVTLRVIGAAFGTEGFETLRRGEAELLLSDHPGPYPRHSAISVPTARLMAVFAPGVGDVGAGPRISLAELLRHPLINGLSAESAALGRFVAYLAREGLPLPTSVLETDHRDLIQHLLLAGFGAALLPEPEADAARELGAEVRELDLPELRKAFLYYREDPLSPAARAFVELVPSSGASGR</sequence>
<evidence type="ECO:0000256" key="1">
    <source>
        <dbReference type="ARBA" id="ARBA00009437"/>
    </source>
</evidence>
<dbReference type="InterPro" id="IPR036390">
    <property type="entry name" value="WH_DNA-bd_sf"/>
</dbReference>
<protein>
    <submittedName>
        <fullName evidence="7">LysR family transcriptional regulator</fullName>
    </submittedName>
</protein>
<dbReference type="InterPro" id="IPR005119">
    <property type="entry name" value="LysR_subst-bd"/>
</dbReference>
<dbReference type="CDD" id="cd05466">
    <property type="entry name" value="PBP2_LTTR_substrate"/>
    <property type="match status" value="1"/>
</dbReference>
<reference evidence="7 8" key="1">
    <citation type="journal article" date="2021" name="Microbiol. Resour. Announc.">
        <title>Complete Genome Sequences of Two Rhodococcus sp. Strains with Large and Linear Chromosomes, Isolated from Apple Rhizosphere.</title>
        <authorList>
            <person name="Benning S."/>
            <person name="Brugnone N."/>
            <person name="Siani R."/>
            <person name="Kublik S."/>
            <person name="Schloter M."/>
            <person name="Rad V."/>
        </authorList>
    </citation>
    <scope>NUCLEOTIDE SEQUENCE [LARGE SCALE GENOMIC DNA]</scope>
    <source>
        <strain evidence="7 8">R79</strain>
    </source>
</reference>
<evidence type="ECO:0000256" key="5">
    <source>
        <dbReference type="ARBA" id="ARBA00023163"/>
    </source>
</evidence>
<organism evidence="7 8">
    <name type="scientific">Rhodococcus pseudokoreensis</name>
    <dbReference type="NCBI Taxonomy" id="2811421"/>
    <lineage>
        <taxon>Bacteria</taxon>
        <taxon>Bacillati</taxon>
        <taxon>Actinomycetota</taxon>
        <taxon>Actinomycetes</taxon>
        <taxon>Mycobacteriales</taxon>
        <taxon>Nocardiaceae</taxon>
        <taxon>Rhodococcus</taxon>
    </lineage>
</organism>
<dbReference type="PROSITE" id="PS50931">
    <property type="entry name" value="HTH_LYSR"/>
    <property type="match status" value="1"/>
</dbReference>